<dbReference type="STRING" id="1494590.ATN84_07315"/>
<comment type="cofactor">
    <cofactor evidence="1">
        <name>FAD</name>
        <dbReference type="ChEBI" id="CHEBI:57692"/>
    </cofactor>
</comment>
<dbReference type="PANTHER" id="PTHR42784:SF1">
    <property type="entry name" value="PYRANOSE 2-OXIDASE"/>
    <property type="match status" value="1"/>
</dbReference>
<evidence type="ECO:0000256" key="4">
    <source>
        <dbReference type="ARBA" id="ARBA00022827"/>
    </source>
</evidence>
<protein>
    <recommendedName>
        <fullName evidence="6">Glucose-methanol-choline oxidoreductase C-terminal domain-containing protein</fullName>
    </recommendedName>
</protein>
<dbReference type="InterPro" id="IPR051473">
    <property type="entry name" value="P2Ox-like"/>
</dbReference>
<dbReference type="OrthoDB" id="9798604at2"/>
<keyword evidence="8" id="KW-1185">Reference proteome</keyword>
<dbReference type="PANTHER" id="PTHR42784">
    <property type="entry name" value="PYRANOSE 2-OXIDASE"/>
    <property type="match status" value="1"/>
</dbReference>
<dbReference type="RefSeq" id="WP_068881403.1">
    <property type="nucleotide sequence ID" value="NZ_LNTU01000012.1"/>
</dbReference>
<comment type="caution">
    <text evidence="7">The sequence shown here is derived from an EMBL/GenBank/DDBJ whole genome shotgun (WGS) entry which is preliminary data.</text>
</comment>
<evidence type="ECO:0000256" key="5">
    <source>
        <dbReference type="ARBA" id="ARBA00023002"/>
    </source>
</evidence>
<comment type="similarity">
    <text evidence="2">Belongs to the GMC oxidoreductase family.</text>
</comment>
<dbReference type="Gene3D" id="3.50.50.60">
    <property type="entry name" value="FAD/NAD(P)-binding domain"/>
    <property type="match status" value="1"/>
</dbReference>
<dbReference type="InterPro" id="IPR007867">
    <property type="entry name" value="GMC_OxRtase_C"/>
</dbReference>
<feature type="domain" description="Glucose-methanol-choline oxidoreductase C-terminal" evidence="6">
    <location>
        <begin position="22"/>
        <end position="92"/>
    </location>
</feature>
<dbReference type="GO" id="GO:0016614">
    <property type="term" value="F:oxidoreductase activity, acting on CH-OH group of donors"/>
    <property type="evidence" value="ECO:0007669"/>
    <property type="project" value="InterPro"/>
</dbReference>
<evidence type="ECO:0000256" key="2">
    <source>
        <dbReference type="ARBA" id="ARBA00010790"/>
    </source>
</evidence>
<dbReference type="InterPro" id="IPR036188">
    <property type="entry name" value="FAD/NAD-bd_sf"/>
</dbReference>
<organism evidence="7 8">
    <name type="scientific">Paramesorhizobium deserti</name>
    <dbReference type="NCBI Taxonomy" id="1494590"/>
    <lineage>
        <taxon>Bacteria</taxon>
        <taxon>Pseudomonadati</taxon>
        <taxon>Pseudomonadota</taxon>
        <taxon>Alphaproteobacteria</taxon>
        <taxon>Hyphomicrobiales</taxon>
        <taxon>Phyllobacteriaceae</taxon>
        <taxon>Paramesorhizobium</taxon>
    </lineage>
</organism>
<evidence type="ECO:0000256" key="3">
    <source>
        <dbReference type="ARBA" id="ARBA00022630"/>
    </source>
</evidence>
<sequence>MKSHAVLDRGPQASGIGRLEYLQTPDRCDQHVLDQALDGYHQLGITRMSESGRDGVVDPDCRVHDVSNLFVAGSSVFPTAGQANPTLPAVALSLRLGDHLQRFCR</sequence>
<dbReference type="EMBL" id="LNTU01000012">
    <property type="protein sequence ID" value="KXF77215.1"/>
    <property type="molecule type" value="Genomic_DNA"/>
</dbReference>
<name>A0A135HVI3_9HYPH</name>
<dbReference type="SUPFAM" id="SSF51905">
    <property type="entry name" value="FAD/NAD(P)-binding domain"/>
    <property type="match status" value="1"/>
</dbReference>
<gene>
    <name evidence="7" type="ORF">ATN84_07315</name>
</gene>
<dbReference type="AlphaFoldDB" id="A0A135HVI3"/>
<proteinExistence type="inferred from homology"/>
<keyword evidence="4" id="KW-0274">FAD</keyword>
<keyword evidence="3" id="KW-0285">Flavoprotein</keyword>
<evidence type="ECO:0000259" key="6">
    <source>
        <dbReference type="Pfam" id="PF05199"/>
    </source>
</evidence>
<keyword evidence="5" id="KW-0560">Oxidoreductase</keyword>
<accession>A0A135HVI3</accession>
<dbReference type="Pfam" id="PF05199">
    <property type="entry name" value="GMC_oxred_C"/>
    <property type="match status" value="1"/>
</dbReference>
<evidence type="ECO:0000256" key="1">
    <source>
        <dbReference type="ARBA" id="ARBA00001974"/>
    </source>
</evidence>
<evidence type="ECO:0000313" key="8">
    <source>
        <dbReference type="Proteomes" id="UP000070107"/>
    </source>
</evidence>
<evidence type="ECO:0000313" key="7">
    <source>
        <dbReference type="EMBL" id="KXF77215.1"/>
    </source>
</evidence>
<reference evidence="7 8" key="1">
    <citation type="submission" date="2015-11" db="EMBL/GenBank/DDBJ databases">
        <title>Draft genome sequence of Paramesorhizobium deserti A-3-E, a strain highly resistant to diverse beta-lactam antibiotics.</title>
        <authorList>
            <person name="Lv R."/>
            <person name="Yang X."/>
            <person name="Fang N."/>
            <person name="Guo J."/>
            <person name="Luo X."/>
            <person name="Peng F."/>
            <person name="Yang R."/>
            <person name="Cui Y."/>
            <person name="Fang C."/>
            <person name="Song Y."/>
        </authorList>
    </citation>
    <scope>NUCLEOTIDE SEQUENCE [LARGE SCALE GENOMIC DNA]</scope>
    <source>
        <strain evidence="7 8">A-3-E</strain>
    </source>
</reference>
<dbReference type="Proteomes" id="UP000070107">
    <property type="component" value="Unassembled WGS sequence"/>
</dbReference>